<organism evidence="1 2">
    <name type="scientific">Pristionchus pacificus</name>
    <name type="common">Parasitic nematode worm</name>
    <dbReference type="NCBI Taxonomy" id="54126"/>
    <lineage>
        <taxon>Eukaryota</taxon>
        <taxon>Metazoa</taxon>
        <taxon>Ecdysozoa</taxon>
        <taxon>Nematoda</taxon>
        <taxon>Chromadorea</taxon>
        <taxon>Rhabditida</taxon>
        <taxon>Rhabditina</taxon>
        <taxon>Diplogasteromorpha</taxon>
        <taxon>Diplogasteroidea</taxon>
        <taxon>Neodiplogasteridae</taxon>
        <taxon>Pristionchus</taxon>
    </lineage>
</organism>
<dbReference type="PROSITE" id="PS50181">
    <property type="entry name" value="FBOX"/>
    <property type="match status" value="1"/>
</dbReference>
<dbReference type="InterPro" id="IPR036047">
    <property type="entry name" value="F-box-like_dom_sf"/>
</dbReference>
<dbReference type="PANTHER" id="PTHR31627">
    <property type="entry name" value="SERPENTINE RECEPTOR CLASS GAMMA-RELATED"/>
    <property type="match status" value="1"/>
</dbReference>
<gene>
    <name evidence="1" type="primary">WBGene00276270</name>
</gene>
<dbReference type="OrthoDB" id="6482827at2759"/>
<dbReference type="InterPro" id="IPR051119">
    <property type="entry name" value="Nematode_SR-like"/>
</dbReference>
<dbReference type="PANTHER" id="PTHR31627:SF42">
    <property type="entry name" value="G_PROTEIN_RECEP_F1_2 DOMAIN-CONTAINING PROTEIN-RELATED"/>
    <property type="match status" value="1"/>
</dbReference>
<evidence type="ECO:0000313" key="2">
    <source>
        <dbReference type="Proteomes" id="UP000005239"/>
    </source>
</evidence>
<proteinExistence type="predicted"/>
<dbReference type="AlphaFoldDB" id="A0A2A6CS26"/>
<sequence>MSVSDILPIVTLIYSDVVEPIFCVFYAYILVRIILGKSSEFRSAFYKFSVATGVAAITNVLLIWTMRMVDVRFPVFHQRGCNSFFLDETHHHPAVFCNIDSWLSHLCALAISIGKTLSVSTRFTAICFAHRRDVNPRKSLDIENIDFQLWEGRMVKICLCAMWGIPFALYAYLPFLPASFGPTPNGYGVYLGITNPGFLMAKAFATCGYFFFFGSTIPMLFSHFEDSESVHKKAWGRLGPVGAGRAGLFSGGNQPGLYFLSLKPNIKSQARVSTGRHEKILGFYAVVLTTSHMIKSIHQSIWFIALIIAYKELQTAVIGLYLIPNTLSAFAEPVLLLVTSKKLRDEVFSCMSQGRSTTVSMTAQSSAVGRSRRDTSLAVYMSHLPDLCLIEICSHLLRSDLCYLGKTNRRMHSLTNDRSLHRIKWKRG</sequence>
<accession>A0A8R1YW68</accession>
<dbReference type="SUPFAM" id="SSF81383">
    <property type="entry name" value="F-box domain"/>
    <property type="match status" value="1"/>
</dbReference>
<dbReference type="InterPro" id="IPR001810">
    <property type="entry name" value="F-box_dom"/>
</dbReference>
<dbReference type="Pfam" id="PF12937">
    <property type="entry name" value="F-box-like"/>
    <property type="match status" value="1"/>
</dbReference>
<name>A0A2A6CS26_PRIPA</name>
<reference evidence="1" key="2">
    <citation type="submission" date="2022-06" db="UniProtKB">
        <authorList>
            <consortium name="EnsemblMetazoa"/>
        </authorList>
    </citation>
    <scope>IDENTIFICATION</scope>
    <source>
        <strain evidence="1">PS312</strain>
    </source>
</reference>
<dbReference type="Proteomes" id="UP000005239">
    <property type="component" value="Unassembled WGS sequence"/>
</dbReference>
<keyword evidence="2" id="KW-1185">Reference proteome</keyword>
<accession>A0A2A6CS26</accession>
<reference evidence="2" key="1">
    <citation type="journal article" date="2008" name="Nat. Genet.">
        <title>The Pristionchus pacificus genome provides a unique perspective on nematode lifestyle and parasitism.</title>
        <authorList>
            <person name="Dieterich C."/>
            <person name="Clifton S.W."/>
            <person name="Schuster L.N."/>
            <person name="Chinwalla A."/>
            <person name="Delehaunty K."/>
            <person name="Dinkelacker I."/>
            <person name="Fulton L."/>
            <person name="Fulton R."/>
            <person name="Godfrey J."/>
            <person name="Minx P."/>
            <person name="Mitreva M."/>
            <person name="Roeseler W."/>
            <person name="Tian H."/>
            <person name="Witte H."/>
            <person name="Yang S.P."/>
            <person name="Wilson R.K."/>
            <person name="Sommer R.J."/>
        </authorList>
    </citation>
    <scope>NUCLEOTIDE SEQUENCE [LARGE SCALE GENOMIC DNA]</scope>
    <source>
        <strain evidence="2">PS312</strain>
    </source>
</reference>
<evidence type="ECO:0000313" key="1">
    <source>
        <dbReference type="EnsemblMetazoa" id="PPA37901.1"/>
    </source>
</evidence>
<protein>
    <submittedName>
        <fullName evidence="1">G protein-coupled receptor</fullName>
    </submittedName>
</protein>
<dbReference type="EnsemblMetazoa" id="PPA37901.1">
    <property type="protein sequence ID" value="PPA37901.1"/>
    <property type="gene ID" value="WBGene00276270"/>
</dbReference>